<dbReference type="Proteomes" id="UP000289738">
    <property type="component" value="Chromosome B09"/>
</dbReference>
<dbReference type="AlphaFoldDB" id="A0A444XUH3"/>
<dbReference type="InterPro" id="IPR006912">
    <property type="entry name" value="Harbinger_derived_prot"/>
</dbReference>
<dbReference type="STRING" id="3818.A0A444XUH3"/>
<dbReference type="Pfam" id="PF04827">
    <property type="entry name" value="Plant_tran"/>
    <property type="match status" value="1"/>
</dbReference>
<keyword evidence="4" id="KW-1185">Reference proteome</keyword>
<accession>A0A444XUH3</accession>
<keyword evidence="1" id="KW-0175">Coiled coil</keyword>
<protein>
    <submittedName>
        <fullName evidence="3">Uncharacterized protein</fullName>
    </submittedName>
</protein>
<evidence type="ECO:0000313" key="3">
    <source>
        <dbReference type="EMBL" id="RYQ93437.1"/>
    </source>
</evidence>
<feature type="coiled-coil region" evidence="1">
    <location>
        <begin position="86"/>
        <end position="120"/>
    </location>
</feature>
<dbReference type="EMBL" id="SDMP01000019">
    <property type="protein sequence ID" value="RYQ93437.1"/>
    <property type="molecule type" value="Genomic_DNA"/>
</dbReference>
<feature type="region of interest" description="Disordered" evidence="2">
    <location>
        <begin position="1"/>
        <end position="73"/>
    </location>
</feature>
<organism evidence="3 4">
    <name type="scientific">Arachis hypogaea</name>
    <name type="common">Peanut</name>
    <dbReference type="NCBI Taxonomy" id="3818"/>
    <lineage>
        <taxon>Eukaryota</taxon>
        <taxon>Viridiplantae</taxon>
        <taxon>Streptophyta</taxon>
        <taxon>Embryophyta</taxon>
        <taxon>Tracheophyta</taxon>
        <taxon>Spermatophyta</taxon>
        <taxon>Magnoliopsida</taxon>
        <taxon>eudicotyledons</taxon>
        <taxon>Gunneridae</taxon>
        <taxon>Pentapetalae</taxon>
        <taxon>rosids</taxon>
        <taxon>fabids</taxon>
        <taxon>Fabales</taxon>
        <taxon>Fabaceae</taxon>
        <taxon>Papilionoideae</taxon>
        <taxon>50 kb inversion clade</taxon>
        <taxon>dalbergioids sensu lato</taxon>
        <taxon>Dalbergieae</taxon>
        <taxon>Pterocarpus clade</taxon>
        <taxon>Arachis</taxon>
    </lineage>
</organism>
<gene>
    <name evidence="3" type="ORF">Ahy_B09g099706</name>
</gene>
<dbReference type="PANTHER" id="PTHR47150:SF7">
    <property type="entry name" value="NUCLEASE"/>
    <property type="match status" value="1"/>
</dbReference>
<feature type="compositionally biased region" description="Basic residues" evidence="2">
    <location>
        <begin position="54"/>
        <end position="63"/>
    </location>
</feature>
<feature type="compositionally biased region" description="Polar residues" evidence="2">
    <location>
        <begin position="9"/>
        <end position="38"/>
    </location>
</feature>
<proteinExistence type="predicted"/>
<name>A0A444XUH3_ARAHY</name>
<evidence type="ECO:0000256" key="2">
    <source>
        <dbReference type="SAM" id="MobiDB-lite"/>
    </source>
</evidence>
<evidence type="ECO:0000313" key="4">
    <source>
        <dbReference type="Proteomes" id="UP000289738"/>
    </source>
</evidence>
<comment type="caution">
    <text evidence="3">The sequence shown here is derived from an EMBL/GenBank/DDBJ whole genome shotgun (WGS) entry which is preliminary data.</text>
</comment>
<dbReference type="PANTHER" id="PTHR47150">
    <property type="entry name" value="OS12G0169200 PROTEIN"/>
    <property type="match status" value="1"/>
</dbReference>
<reference evidence="3 4" key="1">
    <citation type="submission" date="2019-01" db="EMBL/GenBank/DDBJ databases">
        <title>Sequencing of cultivated peanut Arachis hypogaea provides insights into genome evolution and oil improvement.</title>
        <authorList>
            <person name="Chen X."/>
        </authorList>
    </citation>
    <scope>NUCLEOTIDE SEQUENCE [LARGE SCALE GENOMIC DNA]</scope>
    <source>
        <strain evidence="4">cv. Fuhuasheng</strain>
        <tissue evidence="3">Leaves</tissue>
    </source>
</reference>
<feature type="compositionally biased region" description="Basic and acidic residues" evidence="2">
    <location>
        <begin position="64"/>
        <end position="73"/>
    </location>
</feature>
<evidence type="ECO:0000256" key="1">
    <source>
        <dbReference type="SAM" id="Coils"/>
    </source>
</evidence>
<sequence length="350" mass="40694">MLRLEQKWRNQLPTQSGGSKRTKVSATGAYSSSSNPETSLADEPGVDSPVRPQGSKKSKRKGKEKAQMSEDFSEKNNRWLKKLSLMEEIKNVREKELMDREKEREEEREHKAKIMAIKEKELQIQAAMRGYCGVATIVLEVVASSDLWIWHAFFGVSGSNNDINVLDHFPVLDDILNDRAPEVNYTINGNNYTMGYYLADDIYPEWATFVKSISKPQGEKRKLFAQYQEGQRKDVERAFGVLQARFAIIRGPARFWKKKKLANIMRACIILHNMIVEDERDTYAGNFAQGLEYDDVENGLSQPQLREEDFAPYHQFLQRNAKLRNRQQHRQLTKDLIEHIWQFHNARRQL</sequence>